<accession>A0A183GVR9</accession>
<protein>
    <submittedName>
        <fullName evidence="2 4">Uncharacterized protein</fullName>
    </submittedName>
</protein>
<evidence type="ECO:0000256" key="1">
    <source>
        <dbReference type="SAM" id="MobiDB-lite"/>
    </source>
</evidence>
<evidence type="ECO:0000313" key="4">
    <source>
        <dbReference type="WBParaSite" id="HPBE_0002678901-mRNA-1"/>
    </source>
</evidence>
<organism evidence="3 4">
    <name type="scientific">Heligmosomoides polygyrus</name>
    <name type="common">Parasitic roundworm</name>
    <dbReference type="NCBI Taxonomy" id="6339"/>
    <lineage>
        <taxon>Eukaryota</taxon>
        <taxon>Metazoa</taxon>
        <taxon>Ecdysozoa</taxon>
        <taxon>Nematoda</taxon>
        <taxon>Chromadorea</taxon>
        <taxon>Rhabditida</taxon>
        <taxon>Rhabditina</taxon>
        <taxon>Rhabditomorpha</taxon>
        <taxon>Strongyloidea</taxon>
        <taxon>Heligmosomidae</taxon>
        <taxon>Heligmosomoides</taxon>
    </lineage>
</organism>
<reference evidence="4" key="2">
    <citation type="submission" date="2019-09" db="UniProtKB">
        <authorList>
            <consortium name="WormBaseParasite"/>
        </authorList>
    </citation>
    <scope>IDENTIFICATION</scope>
</reference>
<gene>
    <name evidence="2" type="ORF">HPBE_LOCUS26788</name>
</gene>
<feature type="region of interest" description="Disordered" evidence="1">
    <location>
        <begin position="73"/>
        <end position="107"/>
    </location>
</feature>
<accession>A0A3P8E5V5</accession>
<dbReference type="EMBL" id="UZAH01040895">
    <property type="protein sequence ID" value="VDP59422.1"/>
    <property type="molecule type" value="Genomic_DNA"/>
</dbReference>
<reference evidence="2 3" key="1">
    <citation type="submission" date="2018-11" db="EMBL/GenBank/DDBJ databases">
        <authorList>
            <consortium name="Pathogen Informatics"/>
        </authorList>
    </citation>
    <scope>NUCLEOTIDE SEQUENCE [LARGE SCALE GENOMIC DNA]</scope>
</reference>
<name>A0A183GVR9_HELPZ</name>
<sequence length="107" mass="11818">MDTSNSHIRPPMLRVPFRPLSNYLEVKAYLASAVFFSTQNVAVPRQATLSAIGSYIELLLNGIVSDAAQVRGSSSPAQRLRLHDADDSAYSRIRSQSALRDRHPKPP</sequence>
<dbReference type="WBParaSite" id="HPBE_0002678901-mRNA-1">
    <property type="protein sequence ID" value="HPBE_0002678901-mRNA-1"/>
    <property type="gene ID" value="HPBE_0002678901"/>
</dbReference>
<proteinExistence type="predicted"/>
<dbReference type="AlphaFoldDB" id="A0A183GVR9"/>
<keyword evidence="3" id="KW-1185">Reference proteome</keyword>
<dbReference type="Proteomes" id="UP000050761">
    <property type="component" value="Unassembled WGS sequence"/>
</dbReference>
<evidence type="ECO:0000313" key="3">
    <source>
        <dbReference type="Proteomes" id="UP000050761"/>
    </source>
</evidence>
<evidence type="ECO:0000313" key="2">
    <source>
        <dbReference type="EMBL" id="VDP59422.1"/>
    </source>
</evidence>